<feature type="region of interest" description="Disordered" evidence="1">
    <location>
        <begin position="832"/>
        <end position="855"/>
    </location>
</feature>
<organism evidence="4 5">
    <name type="scientific">Limnospira platensis NIES-46</name>
    <dbReference type="NCBI Taxonomy" id="1236695"/>
    <lineage>
        <taxon>Bacteria</taxon>
        <taxon>Bacillati</taxon>
        <taxon>Cyanobacteriota</taxon>
        <taxon>Cyanophyceae</taxon>
        <taxon>Oscillatoriophycideae</taxon>
        <taxon>Oscillatoriales</taxon>
        <taxon>Sirenicapillariaceae</taxon>
        <taxon>Limnospira</taxon>
    </lineage>
</organism>
<keyword evidence="2" id="KW-0472">Membrane</keyword>
<keyword evidence="2" id="KW-0812">Transmembrane</keyword>
<evidence type="ECO:0000256" key="2">
    <source>
        <dbReference type="SAM" id="Phobius"/>
    </source>
</evidence>
<comment type="caution">
    <text evidence="4">The sequence shown here is derived from an EMBL/GenBank/DDBJ whole genome shotgun (WGS) entry which is preliminary data.</text>
</comment>
<keyword evidence="2" id="KW-1133">Transmembrane helix</keyword>
<dbReference type="Pfam" id="PF12770">
    <property type="entry name" value="CHAT"/>
    <property type="match status" value="1"/>
</dbReference>
<evidence type="ECO:0000256" key="1">
    <source>
        <dbReference type="SAM" id="MobiDB-lite"/>
    </source>
</evidence>
<gene>
    <name evidence="4" type="ORF">NIES46_26970</name>
</gene>
<dbReference type="InterPro" id="IPR010328">
    <property type="entry name" value="DUF928"/>
</dbReference>
<dbReference type="Proteomes" id="UP000326169">
    <property type="component" value="Unassembled WGS sequence"/>
</dbReference>
<dbReference type="SMART" id="SM01080">
    <property type="entry name" value="CHASE2"/>
    <property type="match status" value="1"/>
</dbReference>
<dbReference type="RefSeq" id="WP_014276802.1">
    <property type="nucleotide sequence ID" value="NZ_BIMW01000103.1"/>
</dbReference>
<feature type="transmembrane region" description="Helical" evidence="2">
    <location>
        <begin position="709"/>
        <end position="733"/>
    </location>
</feature>
<evidence type="ECO:0000259" key="3">
    <source>
        <dbReference type="SMART" id="SM01080"/>
    </source>
</evidence>
<dbReference type="InterPro" id="IPR007890">
    <property type="entry name" value="CHASE2"/>
</dbReference>
<feature type="transmembrane region" description="Helical" evidence="2">
    <location>
        <begin position="366"/>
        <end position="388"/>
    </location>
</feature>
<dbReference type="InterPro" id="IPR024983">
    <property type="entry name" value="CHAT_dom"/>
</dbReference>
<proteinExistence type="predicted"/>
<keyword evidence="5" id="KW-1185">Reference proteome</keyword>
<accession>A0A5M3T9G8</accession>
<name>A0A5M3T9G8_LIMPL</name>
<sequence>MTKIITLKLHSGSLKMGFNVSLEIAEEGKPVYLQKSGDLPANNQLYDEIRLLEMALNSAPHRTRLETTKNQVKNVSEPDNCAKATQRVIQLFNQWLTYPTFSSVRDELLTAIAKTRKSIRLLIATDDIVTQRLPWHDWKISTDNSHLEIGFCGHSYKQIQPAIKFNKKVKILAIIGDDSGINPADDLKVLAKYGAAITPLINSTKSEVIAHIGKPEGWDILFFAGHSHTEESRGVLKINDSEYLTIDDVKNSLKTAIFKGLQLAIFNSCDGIGLARDLANLNIPQSIFMRQPIPDLVATIFLEYFLTDYTGGNSLYLSVRNAREKLEEFQADFPGVTSFPVIYQNPAVIPPTWQQLRWGRGKLHQVMLAIGVILGILLMRYLGLFAGLELRAYDHFMLISPPESQDDRLLIITVDEPDIQYQNQQGMTRKGSLSDAAFSQIIAKILPHQPRVIGSDIYHDFPVDRHYPEVASFFKNHPNFFAICQDSDRDNNHLGIAPPPEVAHTRLGFSNVLVDTDGIIRRHLWYMNPSHDTPCPTNKSFALQVALSYLEAEGIQPEVTPQGYLKLGGVYLTALERNLGGYHQLDTRGYQMLLNYRSGAIADTISLTQLLTESIDPNLVSDRIILIGNIAPSYKDFHRTPITPSFQIHHQTAGVFIQAQMVSQIISAVQDNRPLIQPIPRSLEIISILAWSSLGGVVGWRVPGGMRFYFTVGGIIVIIYSICFVSFLAGYWIPLIPSGLGFALTAIILTNRDSATWKHNHHILTAREWAFFALPPPPLTVFMIFLNRIFVGIFALPLALNTSDLQLSDSRETQPYRAFPDSEYIREPLNFRLPDRGRPGDRTSQAGGRGNCTKDTQITALVPSQNWGYTLSDRPSFWFYLTASKDSSWSAEFELQDHQKNRLVELSLTVNPGLIEVTLPEDIALETAETNYSWRFSLICEPSDRTGDLVVRGQVLKRELDQDLQAQIRDKFGRDLALVYAANSIWFDLLTLVMKFREEQPQNPLYKEDWQELLEAIGLSQ</sequence>
<protein>
    <recommendedName>
        <fullName evidence="3">CHASE2 domain-containing protein</fullName>
    </recommendedName>
</protein>
<dbReference type="Pfam" id="PF05226">
    <property type="entry name" value="CHASE2"/>
    <property type="match status" value="1"/>
</dbReference>
<reference evidence="4 5" key="1">
    <citation type="journal article" date="2019" name="J Genomics">
        <title>The Draft Genome of a Hydrogen-producing Cyanobacterium, Arthrospira platensis NIES-46.</title>
        <authorList>
            <person name="Suzuki S."/>
            <person name="Yamaguchi H."/>
            <person name="Kawachi M."/>
        </authorList>
    </citation>
    <scope>NUCLEOTIDE SEQUENCE [LARGE SCALE GENOMIC DNA]</scope>
    <source>
        <strain evidence="4 5">NIES-46</strain>
    </source>
</reference>
<feature type="transmembrane region" description="Helical" evidence="2">
    <location>
        <begin position="779"/>
        <end position="800"/>
    </location>
</feature>
<evidence type="ECO:0000313" key="4">
    <source>
        <dbReference type="EMBL" id="GCE94638.1"/>
    </source>
</evidence>
<dbReference type="EMBL" id="BIMW01000103">
    <property type="protein sequence ID" value="GCE94638.1"/>
    <property type="molecule type" value="Genomic_DNA"/>
</dbReference>
<evidence type="ECO:0000313" key="5">
    <source>
        <dbReference type="Proteomes" id="UP000326169"/>
    </source>
</evidence>
<dbReference type="GeneID" id="301683526"/>
<dbReference type="Pfam" id="PF06051">
    <property type="entry name" value="DUF928"/>
    <property type="match status" value="1"/>
</dbReference>
<feature type="domain" description="CHASE2" evidence="3">
    <location>
        <begin position="385"/>
        <end position="698"/>
    </location>
</feature>